<dbReference type="AlphaFoldDB" id="A0A1I7HZF9"/>
<dbReference type="OrthoDB" id="9770040at2"/>
<feature type="transmembrane region" description="Helical" evidence="1">
    <location>
        <begin position="337"/>
        <end position="360"/>
    </location>
</feature>
<dbReference type="Proteomes" id="UP000183656">
    <property type="component" value="Unassembled WGS sequence"/>
</dbReference>
<feature type="transmembrane region" description="Helical" evidence="1">
    <location>
        <begin position="245"/>
        <end position="268"/>
    </location>
</feature>
<dbReference type="InterPro" id="IPR010266">
    <property type="entry name" value="NnrS"/>
</dbReference>
<feature type="transmembrane region" description="Helical" evidence="1">
    <location>
        <begin position="400"/>
        <end position="422"/>
    </location>
</feature>
<gene>
    <name evidence="2" type="ORF">SAMN04489707_101350</name>
</gene>
<keyword evidence="1" id="KW-1133">Transmembrane helix</keyword>
<feature type="transmembrane region" description="Helical" evidence="1">
    <location>
        <begin position="306"/>
        <end position="331"/>
    </location>
</feature>
<feature type="transmembrane region" description="Helical" evidence="1">
    <location>
        <begin position="140"/>
        <end position="165"/>
    </location>
</feature>
<dbReference type="STRING" id="343013.SAMN04489707_101350"/>
<evidence type="ECO:0000313" key="2">
    <source>
        <dbReference type="EMBL" id="SFU66079.1"/>
    </source>
</evidence>
<protein>
    <submittedName>
        <fullName evidence="2">Uncharacterized protein involved in response to NO</fullName>
    </submittedName>
</protein>
<evidence type="ECO:0000256" key="1">
    <source>
        <dbReference type="SAM" id="Phobius"/>
    </source>
</evidence>
<evidence type="ECO:0000313" key="3">
    <source>
        <dbReference type="Proteomes" id="UP000183656"/>
    </source>
</evidence>
<dbReference type="RefSeq" id="WP_054256351.1">
    <property type="nucleotide sequence ID" value="NZ_CYIG01000017.1"/>
</dbReference>
<keyword evidence="1" id="KW-0812">Transmembrane</keyword>
<dbReference type="Pfam" id="PF05940">
    <property type="entry name" value="NnrS"/>
    <property type="match status" value="1"/>
</dbReference>
<dbReference type="EMBL" id="FPBX01000013">
    <property type="protein sequence ID" value="SFU66079.1"/>
    <property type="molecule type" value="Genomic_DNA"/>
</dbReference>
<feature type="transmembrane region" description="Helical" evidence="1">
    <location>
        <begin position="79"/>
        <end position="100"/>
    </location>
</feature>
<feature type="transmembrane region" description="Helical" evidence="1">
    <location>
        <begin position="280"/>
        <end position="299"/>
    </location>
</feature>
<keyword evidence="1" id="KW-0472">Membrane</keyword>
<feature type="transmembrane region" description="Helical" evidence="1">
    <location>
        <begin position="177"/>
        <end position="197"/>
    </location>
</feature>
<accession>A0A1I7HZF9</accession>
<feature type="transmembrane region" description="Helical" evidence="1">
    <location>
        <begin position="203"/>
        <end position="224"/>
    </location>
</feature>
<feature type="transmembrane region" description="Helical" evidence="1">
    <location>
        <begin position="42"/>
        <end position="59"/>
    </location>
</feature>
<proteinExistence type="predicted"/>
<reference evidence="2 3" key="1">
    <citation type="submission" date="2016-10" db="EMBL/GenBank/DDBJ databases">
        <authorList>
            <person name="de Groot N.N."/>
        </authorList>
    </citation>
    <scope>NUCLEOTIDE SEQUENCE [LARGE SCALE GENOMIC DNA]</scope>
    <source>
        <strain evidence="2 3">R-24608</strain>
    </source>
</reference>
<feature type="transmembrane region" description="Helical" evidence="1">
    <location>
        <begin position="112"/>
        <end position="134"/>
    </location>
</feature>
<sequence length="438" mass="47409">MERPRRPVIPVQPVAGRPSAEALARIDWRWHWATLGWAPHRLGFFLALVVLGAASLWWASVQAAPLAWWRVPPAALPPAVVHAAVMVFGFMPLFFAGFGFTALPKWLEVQPWPVRVLCAPLVLQALGWLAWLGGAMATPALAWVGLGAAWLGLGWTGALLAWLVWCSPLADRLHARLIVVAWGGGWLCLAALGLAVWRGDFALAQTLARAGLWGFVLVVFAAALHRMIPFFTSSAMPGIAARRPFWVLALMVGAAWGEAGAALVGAWWPQSAPALLLRGMLELGVGAVLLWLAGVWWRVLGLKNRLLAMLHVGFVWLGLAWVLGGAAHAWHGWQGTAVWPLAMLHALALGCMGAMMLAMVSRVSCGHGGRRLVADGLLWSLFWLLQGALLLRLAAALWPAWGAALLPWAALLWAVVVLAWGLRMGRWYGRPRADGRPG</sequence>
<name>A0A1I7HZF9_9BURK</name>
<keyword evidence="3" id="KW-1185">Reference proteome</keyword>
<feature type="transmembrane region" description="Helical" evidence="1">
    <location>
        <begin position="372"/>
        <end position="394"/>
    </location>
</feature>
<organism evidence="2 3">
    <name type="scientific">Paenacidovorax caeni</name>
    <dbReference type="NCBI Taxonomy" id="343013"/>
    <lineage>
        <taxon>Bacteria</taxon>
        <taxon>Pseudomonadati</taxon>
        <taxon>Pseudomonadota</taxon>
        <taxon>Betaproteobacteria</taxon>
        <taxon>Burkholderiales</taxon>
        <taxon>Comamonadaceae</taxon>
        <taxon>Paenacidovorax</taxon>
    </lineage>
</organism>